<accession>A0A4C2AAD6</accession>
<feature type="region of interest" description="Disordered" evidence="1">
    <location>
        <begin position="48"/>
        <end position="130"/>
    </location>
</feature>
<evidence type="ECO:0000256" key="1">
    <source>
        <dbReference type="SAM" id="MobiDB-lite"/>
    </source>
</evidence>
<name>A0A4C2AAD6_EUMVA</name>
<protein>
    <submittedName>
        <fullName evidence="2">Uncharacterized protein</fullName>
    </submittedName>
</protein>
<dbReference type="EMBL" id="BGZK01002770">
    <property type="protein sequence ID" value="GBP96333.1"/>
    <property type="molecule type" value="Genomic_DNA"/>
</dbReference>
<comment type="caution">
    <text evidence="2">The sequence shown here is derived from an EMBL/GenBank/DDBJ whole genome shotgun (WGS) entry which is preliminary data.</text>
</comment>
<keyword evidence="3" id="KW-1185">Reference proteome</keyword>
<dbReference type="AlphaFoldDB" id="A0A4C2AAD6"/>
<proteinExistence type="predicted"/>
<reference evidence="2 3" key="1">
    <citation type="journal article" date="2019" name="Commun. Biol.">
        <title>The bagworm genome reveals a unique fibroin gene that provides high tensile strength.</title>
        <authorList>
            <person name="Kono N."/>
            <person name="Nakamura H."/>
            <person name="Ohtoshi R."/>
            <person name="Tomita M."/>
            <person name="Numata K."/>
            <person name="Arakawa K."/>
        </authorList>
    </citation>
    <scope>NUCLEOTIDE SEQUENCE [LARGE SCALE GENOMIC DNA]</scope>
</reference>
<evidence type="ECO:0000313" key="3">
    <source>
        <dbReference type="Proteomes" id="UP000299102"/>
    </source>
</evidence>
<sequence>MAHYLAGIPSLRMSFPRGTRSMLALSRTSLFVVKVQFYNGSNLALNSAFGGDTDQAASSASRSPREGRPSRTFKHRQRRSQDNNNSNLSANESVEERRVFSNTGNPARGGRGGGRRARAGPPRAHAAVNY</sequence>
<gene>
    <name evidence="2" type="ORF">EVAR_95626_1</name>
</gene>
<evidence type="ECO:0000313" key="2">
    <source>
        <dbReference type="EMBL" id="GBP96333.1"/>
    </source>
</evidence>
<organism evidence="2 3">
    <name type="scientific">Eumeta variegata</name>
    <name type="common">Bagworm moth</name>
    <name type="synonym">Eumeta japonica</name>
    <dbReference type="NCBI Taxonomy" id="151549"/>
    <lineage>
        <taxon>Eukaryota</taxon>
        <taxon>Metazoa</taxon>
        <taxon>Ecdysozoa</taxon>
        <taxon>Arthropoda</taxon>
        <taxon>Hexapoda</taxon>
        <taxon>Insecta</taxon>
        <taxon>Pterygota</taxon>
        <taxon>Neoptera</taxon>
        <taxon>Endopterygota</taxon>
        <taxon>Lepidoptera</taxon>
        <taxon>Glossata</taxon>
        <taxon>Ditrysia</taxon>
        <taxon>Tineoidea</taxon>
        <taxon>Psychidae</taxon>
        <taxon>Oiketicinae</taxon>
        <taxon>Eumeta</taxon>
    </lineage>
</organism>
<feature type="compositionally biased region" description="Low complexity" evidence="1">
    <location>
        <begin position="119"/>
        <end position="130"/>
    </location>
</feature>
<dbReference type="Proteomes" id="UP000299102">
    <property type="component" value="Unassembled WGS sequence"/>
</dbReference>